<reference evidence="1 2" key="1">
    <citation type="submission" date="2014-07" db="EMBL/GenBank/DDBJ databases">
        <title>Complete Genome of Citrobacter freundii Myophage Miller.</title>
        <authorList>
            <person name="Hwang K."/>
            <person name="Luna A.J."/>
            <person name="Hernandez A.C."/>
            <person name="Everett G.F.K."/>
        </authorList>
    </citation>
    <scope>NUCLEOTIDE SEQUENCE [LARGE SCALE GENOMIC DNA]</scope>
</reference>
<dbReference type="Proteomes" id="UP000201263">
    <property type="component" value="Segment"/>
</dbReference>
<gene>
    <name evidence="1" type="ORF">CPTMiller_00194</name>
</gene>
<dbReference type="RefSeq" id="YP_009097796.1">
    <property type="nucleotide sequence ID" value="NC_025414.1"/>
</dbReference>
<evidence type="ECO:0000313" key="1">
    <source>
        <dbReference type="EMBL" id="AIK68130.1"/>
    </source>
</evidence>
<proteinExistence type="predicted"/>
<keyword evidence="2" id="KW-1185">Reference proteome</keyword>
<accession>A0A076YLA1</accession>
<evidence type="ECO:0000313" key="2">
    <source>
        <dbReference type="Proteomes" id="UP000201263"/>
    </source>
</evidence>
<dbReference type="GeneID" id="22113666"/>
<dbReference type="EMBL" id="KM236237">
    <property type="protein sequence ID" value="AIK68130.1"/>
    <property type="molecule type" value="Genomic_DNA"/>
</dbReference>
<name>A0A076YLA1_9CAUD</name>
<protein>
    <submittedName>
        <fullName evidence="1">Uncharacterized protein</fullName>
    </submittedName>
</protein>
<dbReference type="KEGG" id="vg:22113666"/>
<sequence length="263" mass="29108">MKSFKELLSESTQNKKFAKTVELVDRNGVAPSKGQIGFLHFAHGADYDVYAPDSHDLAYFGKGVVRLKGKTTGKTQAAYVDWAKGTVSFYSGDPADDLKFDKPLKFKGASLYKEAEENLDLYNQLAEDFEIELPLDESLVKGAIYKLPSNDMRLMYTGRSKTKATGEYAVFTVVDASGKPRLVSGKRFTQEYKGDILSKLVLAESEDLNEAAKDIREKVIAVLVKRGFNEKDAEKMVDKNLKDAMKVRPGATPGKLAEIVSTL</sequence>
<organism evidence="1 2">
    <name type="scientific">Citrobacter phage Miller</name>
    <dbReference type="NCBI Taxonomy" id="1527524"/>
    <lineage>
        <taxon>Viruses</taxon>
        <taxon>Duplodnaviria</taxon>
        <taxon>Heunggongvirae</taxon>
        <taxon>Uroviricota</taxon>
        <taxon>Caudoviricetes</taxon>
        <taxon>Pantevenvirales</taxon>
        <taxon>Straboviridae</taxon>
        <taxon>Pseudotevenvirus</taxon>
        <taxon>Pseudotevenvirus miller</taxon>
    </lineage>
</organism>